<dbReference type="InterPro" id="IPR042451">
    <property type="entry name" value="ZPR1_A/B_dom"/>
</dbReference>
<comment type="similarity">
    <text evidence="1">Belongs to the ZPR1 family.</text>
</comment>
<keyword evidence="2" id="KW-0479">Metal-binding</keyword>
<evidence type="ECO:0000313" key="7">
    <source>
        <dbReference type="EMBL" id="CAA3019090.1"/>
    </source>
</evidence>
<dbReference type="InterPro" id="IPR004457">
    <property type="entry name" value="Znf_ZPR1"/>
</dbReference>
<protein>
    <submittedName>
        <fullName evidence="7">Zinc finger ZPR1</fullName>
    </submittedName>
</protein>
<evidence type="ECO:0000259" key="6">
    <source>
        <dbReference type="SMART" id="SM00709"/>
    </source>
</evidence>
<dbReference type="NCBIfam" id="TIGR00310">
    <property type="entry name" value="ZPR1_znf"/>
    <property type="match status" value="1"/>
</dbReference>
<dbReference type="InterPro" id="IPR056180">
    <property type="entry name" value="ZPR1_jr_dom"/>
</dbReference>
<dbReference type="AlphaFoldDB" id="A0A8S0UMS9"/>
<dbReference type="Pfam" id="PF22794">
    <property type="entry name" value="jr-ZPR1"/>
    <property type="match status" value="1"/>
</dbReference>
<comment type="caution">
    <text evidence="7">The sequence shown here is derived from an EMBL/GenBank/DDBJ whole genome shotgun (WGS) entry which is preliminary data.</text>
</comment>
<evidence type="ECO:0000256" key="5">
    <source>
        <dbReference type="SAM" id="MobiDB-lite"/>
    </source>
</evidence>
<keyword evidence="8" id="KW-1185">Reference proteome</keyword>
<proteinExistence type="inferred from homology"/>
<dbReference type="Gramene" id="OE9A027216T3">
    <property type="protein sequence ID" value="OE9A027216C3"/>
    <property type="gene ID" value="OE9A027216"/>
</dbReference>
<evidence type="ECO:0000256" key="1">
    <source>
        <dbReference type="ARBA" id="ARBA00008354"/>
    </source>
</evidence>
<reference evidence="7 8" key="1">
    <citation type="submission" date="2019-12" db="EMBL/GenBank/DDBJ databases">
        <authorList>
            <person name="Alioto T."/>
            <person name="Alioto T."/>
            <person name="Gomez Garrido J."/>
        </authorList>
    </citation>
    <scope>NUCLEOTIDE SEQUENCE [LARGE SCALE GENOMIC DNA]</scope>
</reference>
<evidence type="ECO:0000313" key="8">
    <source>
        <dbReference type="Proteomes" id="UP000594638"/>
    </source>
</evidence>
<dbReference type="Gene3D" id="2.60.120.1040">
    <property type="entry name" value="ZPR1, A/B domain"/>
    <property type="match status" value="1"/>
</dbReference>
<feature type="region of interest" description="Disordered" evidence="5">
    <location>
        <begin position="195"/>
        <end position="224"/>
    </location>
</feature>
<dbReference type="Pfam" id="PF03367">
    <property type="entry name" value="Zn_ribbon_ZPR1"/>
    <property type="match status" value="1"/>
</dbReference>
<dbReference type="FunFam" id="2.20.25.420:FF:000002">
    <property type="entry name" value="Zinc finger protein ZPR1"/>
    <property type="match status" value="1"/>
</dbReference>
<evidence type="ECO:0000256" key="3">
    <source>
        <dbReference type="ARBA" id="ARBA00022771"/>
    </source>
</evidence>
<evidence type="ECO:0000256" key="4">
    <source>
        <dbReference type="ARBA" id="ARBA00022833"/>
    </source>
</evidence>
<dbReference type="PANTHER" id="PTHR10876:SF0">
    <property type="entry name" value="ZINC FINGER PROTEIN ZPR1"/>
    <property type="match status" value="1"/>
</dbReference>
<dbReference type="Gene3D" id="2.20.25.420">
    <property type="entry name" value="ZPR1, zinc finger domain"/>
    <property type="match status" value="1"/>
</dbReference>
<dbReference type="Proteomes" id="UP000594638">
    <property type="component" value="Unassembled WGS sequence"/>
</dbReference>
<accession>A0A8S0UMS9</accession>
<keyword evidence="3" id="KW-0863">Zinc-finger</keyword>
<keyword evidence="4" id="KW-0862">Zinc</keyword>
<dbReference type="FunFam" id="2.60.120.1040:FF:000001">
    <property type="entry name" value="Zinc finger protein ZPR1"/>
    <property type="match status" value="1"/>
</dbReference>
<dbReference type="SMART" id="SM00709">
    <property type="entry name" value="Zpr1"/>
    <property type="match status" value="1"/>
</dbReference>
<dbReference type="GO" id="GO:0005634">
    <property type="term" value="C:nucleus"/>
    <property type="evidence" value="ECO:0007669"/>
    <property type="project" value="TreeGrafter"/>
</dbReference>
<sequence length="224" mass="24845">MMPFSGQVMTFPSTCGACATQCECRMFVTNIPYFQEVIVMASSCDACGYRNSEVKPGGRIPLKGKKIKVHVKNIKDLNRDVIKSDTASIKIPEIDLELVSGTLGGLVTTVEGLISKISESLERVHGFTFGDSLDDTRRRKWKEFRTRLDKLKSLDEPWTLIIDDALANSFVSPVADDIKDDNQLTLEEYERSWEQNEELGLNDMDTSSADAAYGSADVESSNDG</sequence>
<dbReference type="PANTHER" id="PTHR10876">
    <property type="entry name" value="ZINC FINGER PROTEIN ZPR1"/>
    <property type="match status" value="1"/>
</dbReference>
<dbReference type="OrthoDB" id="308464at2759"/>
<evidence type="ECO:0000256" key="2">
    <source>
        <dbReference type="ARBA" id="ARBA00022723"/>
    </source>
</evidence>
<dbReference type="InterPro" id="IPR040141">
    <property type="entry name" value="ZPR1"/>
</dbReference>
<feature type="domain" description="Zinc finger ZPR1-type" evidence="6">
    <location>
        <begin position="13"/>
        <end position="173"/>
    </location>
</feature>
<dbReference type="InterPro" id="IPR042452">
    <property type="entry name" value="ZPR1_Znf1/2"/>
</dbReference>
<dbReference type="EMBL" id="CACTIH010008035">
    <property type="protein sequence ID" value="CAA3019090.1"/>
    <property type="molecule type" value="Genomic_DNA"/>
</dbReference>
<dbReference type="GO" id="GO:0008270">
    <property type="term" value="F:zinc ion binding"/>
    <property type="evidence" value="ECO:0007669"/>
    <property type="project" value="UniProtKB-KW"/>
</dbReference>
<name>A0A8S0UMS9_OLEEU</name>
<organism evidence="7 8">
    <name type="scientific">Olea europaea subsp. europaea</name>
    <dbReference type="NCBI Taxonomy" id="158383"/>
    <lineage>
        <taxon>Eukaryota</taxon>
        <taxon>Viridiplantae</taxon>
        <taxon>Streptophyta</taxon>
        <taxon>Embryophyta</taxon>
        <taxon>Tracheophyta</taxon>
        <taxon>Spermatophyta</taxon>
        <taxon>Magnoliopsida</taxon>
        <taxon>eudicotyledons</taxon>
        <taxon>Gunneridae</taxon>
        <taxon>Pentapetalae</taxon>
        <taxon>asterids</taxon>
        <taxon>lamiids</taxon>
        <taxon>Lamiales</taxon>
        <taxon>Oleaceae</taxon>
        <taxon>Oleeae</taxon>
        <taxon>Olea</taxon>
    </lineage>
</organism>
<gene>
    <name evidence="7" type="ORF">OLEA9_A027216</name>
</gene>